<evidence type="ECO:0000313" key="7">
    <source>
        <dbReference type="EMBL" id="SDX52702.1"/>
    </source>
</evidence>
<dbReference type="Gene3D" id="1.10.3730.20">
    <property type="match status" value="1"/>
</dbReference>
<dbReference type="RefSeq" id="WP_090308664.1">
    <property type="nucleotide sequence ID" value="NZ_FNOU01000003.1"/>
</dbReference>
<name>A0A1H3CET1_EUBBA</name>
<evidence type="ECO:0000256" key="6">
    <source>
        <dbReference type="SAM" id="Phobius"/>
    </source>
</evidence>
<accession>A0A1H3CET1</accession>
<dbReference type="OrthoDB" id="513492at2"/>
<proteinExistence type="predicted"/>
<evidence type="ECO:0000256" key="2">
    <source>
        <dbReference type="ARBA" id="ARBA00022475"/>
    </source>
</evidence>
<dbReference type="Proteomes" id="UP000199652">
    <property type="component" value="Unassembled WGS sequence"/>
</dbReference>
<dbReference type="GO" id="GO:0005886">
    <property type="term" value="C:plasma membrane"/>
    <property type="evidence" value="ECO:0007669"/>
    <property type="project" value="UniProtKB-SubCell"/>
</dbReference>
<protein>
    <submittedName>
        <fullName evidence="7">Multidrug transporter EmrE</fullName>
    </submittedName>
</protein>
<reference evidence="8" key="1">
    <citation type="submission" date="2016-10" db="EMBL/GenBank/DDBJ databases">
        <authorList>
            <person name="Varghese N."/>
            <person name="Submissions S."/>
        </authorList>
    </citation>
    <scope>NUCLEOTIDE SEQUENCE [LARGE SCALE GENOMIC DNA]</scope>
    <source>
        <strain evidence="8">VPI 5359</strain>
    </source>
</reference>
<dbReference type="STRING" id="1528.SAMN04488579_10380"/>
<keyword evidence="8" id="KW-1185">Reference proteome</keyword>
<keyword evidence="5 6" id="KW-0472">Membrane</keyword>
<evidence type="ECO:0000256" key="1">
    <source>
        <dbReference type="ARBA" id="ARBA00004651"/>
    </source>
</evidence>
<dbReference type="InterPro" id="IPR037185">
    <property type="entry name" value="EmrE-like"/>
</dbReference>
<dbReference type="PANTHER" id="PTHR30561:SF9">
    <property type="entry name" value="4-AMINO-4-DEOXY-L-ARABINOSE-PHOSPHOUNDECAPRENOL FLIPPASE SUBUNIT ARNF-RELATED"/>
    <property type="match status" value="1"/>
</dbReference>
<dbReference type="SUPFAM" id="SSF103481">
    <property type="entry name" value="Multidrug resistance efflux transporter EmrE"/>
    <property type="match status" value="1"/>
</dbReference>
<evidence type="ECO:0000256" key="4">
    <source>
        <dbReference type="ARBA" id="ARBA00022989"/>
    </source>
</evidence>
<keyword evidence="3 6" id="KW-0812">Transmembrane</keyword>
<feature type="transmembrane region" description="Helical" evidence="6">
    <location>
        <begin position="40"/>
        <end position="61"/>
    </location>
</feature>
<dbReference type="InterPro" id="IPR000390">
    <property type="entry name" value="Small_drug/metabolite_transptr"/>
</dbReference>
<gene>
    <name evidence="7" type="ORF">SAMN04488579_10380</name>
</gene>
<evidence type="ECO:0000256" key="3">
    <source>
        <dbReference type="ARBA" id="ARBA00022692"/>
    </source>
</evidence>
<dbReference type="PANTHER" id="PTHR30561">
    <property type="entry name" value="SMR FAMILY PROTON-DEPENDENT DRUG EFFLUX TRANSPORTER SUGE"/>
    <property type="match status" value="1"/>
</dbReference>
<evidence type="ECO:0000313" key="8">
    <source>
        <dbReference type="Proteomes" id="UP000199652"/>
    </source>
</evidence>
<organism evidence="7 8">
    <name type="scientific">Eubacterium barkeri</name>
    <name type="common">Clostridium barkeri</name>
    <dbReference type="NCBI Taxonomy" id="1528"/>
    <lineage>
        <taxon>Bacteria</taxon>
        <taxon>Bacillati</taxon>
        <taxon>Bacillota</taxon>
        <taxon>Clostridia</taxon>
        <taxon>Eubacteriales</taxon>
        <taxon>Eubacteriaceae</taxon>
        <taxon>Eubacterium</taxon>
    </lineage>
</organism>
<feature type="transmembrane region" description="Helical" evidence="6">
    <location>
        <begin position="73"/>
        <end position="90"/>
    </location>
</feature>
<dbReference type="GO" id="GO:0022857">
    <property type="term" value="F:transmembrane transporter activity"/>
    <property type="evidence" value="ECO:0007669"/>
    <property type="project" value="InterPro"/>
</dbReference>
<evidence type="ECO:0000256" key="5">
    <source>
        <dbReference type="ARBA" id="ARBA00023136"/>
    </source>
</evidence>
<keyword evidence="4 6" id="KW-1133">Transmembrane helix</keyword>
<dbReference type="AlphaFoldDB" id="A0A1H3CET1"/>
<feature type="transmembrane region" description="Helical" evidence="6">
    <location>
        <begin position="96"/>
        <end position="114"/>
    </location>
</feature>
<comment type="subcellular location">
    <subcellularLocation>
        <location evidence="1">Cell membrane</location>
        <topology evidence="1">Multi-pass membrane protein</topology>
    </subcellularLocation>
</comment>
<keyword evidence="2" id="KW-1003">Cell membrane</keyword>
<sequence>MIFILIVLYLFCSVGGLTLVKIGSDVNNFTFSNSFFNLQLSYTTVIGLCLYILSFLMWIVIVQRFDLSYIQPLTTGLSYFLIILASIFILKESITVFQWVGIGFILIGVICMNLKTL</sequence>
<dbReference type="EMBL" id="FNOU01000003">
    <property type="protein sequence ID" value="SDX52702.1"/>
    <property type="molecule type" value="Genomic_DNA"/>
</dbReference>